<dbReference type="CDD" id="cd00161">
    <property type="entry name" value="beta-trefoil_Ricin-like"/>
    <property type="match status" value="1"/>
</dbReference>
<accession>A0ABV5MRQ1</accession>
<sequence>MLKKLAFALTLTLAAITGVVVVGGGSAAWAGYNNIALQSRMDYRLIMEVPGWSVGSGMTIHTNWTNSTTASSGYAGTNQLWSVPTYGTGYISNMHSNMCIETDGLAGDAVYQWPCNGSAHQQWRFDELQEWDWTILNYDHFLHIVNPASGLALNIRGGNTSPGATVIGWPVASPDSSNQDWYLNARI</sequence>
<dbReference type="InterPro" id="IPR035992">
    <property type="entry name" value="Ricin_B-like_lectins"/>
</dbReference>
<dbReference type="Gene3D" id="2.80.10.50">
    <property type="match status" value="2"/>
</dbReference>
<gene>
    <name evidence="2" type="ORF">ACFFTR_51465</name>
</gene>
<dbReference type="EMBL" id="JBHMCA010000090">
    <property type="protein sequence ID" value="MFB9451539.1"/>
    <property type="molecule type" value="Genomic_DNA"/>
</dbReference>
<dbReference type="Proteomes" id="UP001589608">
    <property type="component" value="Unassembled WGS sequence"/>
</dbReference>
<dbReference type="RefSeq" id="WP_223104227.1">
    <property type="nucleotide sequence ID" value="NZ_CP061913.1"/>
</dbReference>
<feature type="domain" description="Ricin B lectin" evidence="1">
    <location>
        <begin position="76"/>
        <end position="181"/>
    </location>
</feature>
<name>A0ABV5MRQ1_9ACTN</name>
<proteinExistence type="predicted"/>
<organism evidence="2 3">
    <name type="scientific">Dactylosporangium vinaceum</name>
    <dbReference type="NCBI Taxonomy" id="53362"/>
    <lineage>
        <taxon>Bacteria</taxon>
        <taxon>Bacillati</taxon>
        <taxon>Actinomycetota</taxon>
        <taxon>Actinomycetes</taxon>
        <taxon>Micromonosporales</taxon>
        <taxon>Micromonosporaceae</taxon>
        <taxon>Dactylosporangium</taxon>
    </lineage>
</organism>
<dbReference type="PROSITE" id="PS50231">
    <property type="entry name" value="RICIN_B_LECTIN"/>
    <property type="match status" value="1"/>
</dbReference>
<evidence type="ECO:0000313" key="3">
    <source>
        <dbReference type="Proteomes" id="UP001589608"/>
    </source>
</evidence>
<evidence type="ECO:0000259" key="1">
    <source>
        <dbReference type="Pfam" id="PF00652"/>
    </source>
</evidence>
<keyword evidence="3" id="KW-1185">Reference proteome</keyword>
<protein>
    <submittedName>
        <fullName evidence="2">RICIN domain-containing protein</fullName>
    </submittedName>
</protein>
<dbReference type="Pfam" id="PF00652">
    <property type="entry name" value="Ricin_B_lectin"/>
    <property type="match status" value="1"/>
</dbReference>
<comment type="caution">
    <text evidence="2">The sequence shown here is derived from an EMBL/GenBank/DDBJ whole genome shotgun (WGS) entry which is preliminary data.</text>
</comment>
<dbReference type="InterPro" id="IPR000772">
    <property type="entry name" value="Ricin_B_lectin"/>
</dbReference>
<evidence type="ECO:0000313" key="2">
    <source>
        <dbReference type="EMBL" id="MFB9451539.1"/>
    </source>
</evidence>
<dbReference type="SUPFAM" id="SSF50370">
    <property type="entry name" value="Ricin B-like lectins"/>
    <property type="match status" value="1"/>
</dbReference>
<reference evidence="2 3" key="1">
    <citation type="submission" date="2024-09" db="EMBL/GenBank/DDBJ databases">
        <authorList>
            <person name="Sun Q."/>
            <person name="Mori K."/>
        </authorList>
    </citation>
    <scope>NUCLEOTIDE SEQUENCE [LARGE SCALE GENOMIC DNA]</scope>
    <source>
        <strain evidence="2 3">JCM 3307</strain>
    </source>
</reference>